<feature type="transmembrane region" description="Helical" evidence="7">
    <location>
        <begin position="147"/>
        <end position="166"/>
    </location>
</feature>
<proteinExistence type="inferred from homology"/>
<evidence type="ECO:0000256" key="1">
    <source>
        <dbReference type="ARBA" id="ARBA00004651"/>
    </source>
</evidence>
<comment type="subcellular location">
    <subcellularLocation>
        <location evidence="1">Cell membrane</location>
        <topology evidence="1">Multi-pass membrane protein</topology>
    </subcellularLocation>
</comment>
<name>A0A1H6S166_9GAMM</name>
<evidence type="ECO:0000256" key="7">
    <source>
        <dbReference type="SAM" id="Phobius"/>
    </source>
</evidence>
<evidence type="ECO:0000256" key="6">
    <source>
        <dbReference type="ARBA" id="ARBA00023136"/>
    </source>
</evidence>
<evidence type="ECO:0000256" key="4">
    <source>
        <dbReference type="ARBA" id="ARBA00022692"/>
    </source>
</evidence>
<comment type="similarity">
    <text evidence="2">Belongs to the Rht family.</text>
</comment>
<dbReference type="Proteomes" id="UP000242999">
    <property type="component" value="Unassembled WGS sequence"/>
</dbReference>
<feature type="transmembrane region" description="Helical" evidence="7">
    <location>
        <begin position="112"/>
        <end position="135"/>
    </location>
</feature>
<reference evidence="9" key="1">
    <citation type="submission" date="2016-10" db="EMBL/GenBank/DDBJ databases">
        <authorList>
            <person name="Varghese N."/>
            <person name="Submissions S."/>
        </authorList>
    </citation>
    <scope>NUCLEOTIDE SEQUENCE [LARGE SCALE GENOMIC DNA]</scope>
    <source>
        <strain evidence="9">DSM 7165</strain>
    </source>
</reference>
<dbReference type="InterPro" id="IPR001123">
    <property type="entry name" value="LeuE-type"/>
</dbReference>
<evidence type="ECO:0000313" key="8">
    <source>
        <dbReference type="EMBL" id="SEI59584.1"/>
    </source>
</evidence>
<dbReference type="PANTHER" id="PTHR30086:SF14">
    <property type="entry name" value="HOMOSERINE_HOMOSERINE LACTONE EFFLUX PROTEIN"/>
    <property type="match status" value="1"/>
</dbReference>
<feature type="transmembrane region" description="Helical" evidence="7">
    <location>
        <begin position="6"/>
        <end position="28"/>
    </location>
</feature>
<dbReference type="GO" id="GO:0005886">
    <property type="term" value="C:plasma membrane"/>
    <property type="evidence" value="ECO:0007669"/>
    <property type="project" value="UniProtKB-SubCell"/>
</dbReference>
<dbReference type="PANTHER" id="PTHR30086">
    <property type="entry name" value="ARGININE EXPORTER PROTEIN ARGO"/>
    <property type="match status" value="1"/>
</dbReference>
<dbReference type="RefSeq" id="WP_093309091.1">
    <property type="nucleotide sequence ID" value="NZ_FNYH01000005.1"/>
</dbReference>
<sequence length="209" mass="22895">MTLEIWSYYLLAILILTASPGPSVLLCLSTGVTRGLQQAFFAALGSLLATTGILTLSFAGLGAVIVSSDAIFHLIKWVGAVYLIYLGLKLLLAKQEDYTLEKKTDGPQKRDLANFFSGFLVGVSNPKAILFFTALFPQFIDPQTSLWTQYLIFVITFVVLELAWLMTYAYLGVKSSSWIFAKGRAKLFNRLTASVFITAGALLSSVNRS</sequence>
<evidence type="ECO:0000256" key="3">
    <source>
        <dbReference type="ARBA" id="ARBA00022475"/>
    </source>
</evidence>
<dbReference type="OrthoDB" id="9804822at2"/>
<feature type="transmembrane region" description="Helical" evidence="7">
    <location>
        <begin position="187"/>
        <end position="206"/>
    </location>
</feature>
<dbReference type="GO" id="GO:0042970">
    <property type="term" value="F:homoserine transmembrane transporter activity"/>
    <property type="evidence" value="ECO:0007669"/>
    <property type="project" value="TreeGrafter"/>
</dbReference>
<feature type="transmembrane region" description="Helical" evidence="7">
    <location>
        <begin position="40"/>
        <end position="65"/>
    </location>
</feature>
<dbReference type="PIRSF" id="PIRSF006324">
    <property type="entry name" value="LeuE"/>
    <property type="match status" value="1"/>
</dbReference>
<keyword evidence="6 7" id="KW-0472">Membrane</keyword>
<keyword evidence="3" id="KW-1003">Cell membrane</keyword>
<keyword evidence="5 7" id="KW-1133">Transmembrane helix</keyword>
<dbReference type="STRING" id="64971.SAMN05421831_10527"/>
<gene>
    <name evidence="8" type="ORF">SAMN05421831_10527</name>
</gene>
<dbReference type="EMBL" id="FNYH01000005">
    <property type="protein sequence ID" value="SEI59584.1"/>
    <property type="molecule type" value="Genomic_DNA"/>
</dbReference>
<organism evidence="8 9">
    <name type="scientific">Allopseudospirillum japonicum</name>
    <dbReference type="NCBI Taxonomy" id="64971"/>
    <lineage>
        <taxon>Bacteria</taxon>
        <taxon>Pseudomonadati</taxon>
        <taxon>Pseudomonadota</taxon>
        <taxon>Gammaproteobacteria</taxon>
        <taxon>Oceanospirillales</taxon>
        <taxon>Oceanospirillaceae</taxon>
        <taxon>Allopseudospirillum</taxon>
    </lineage>
</organism>
<evidence type="ECO:0000256" key="5">
    <source>
        <dbReference type="ARBA" id="ARBA00022989"/>
    </source>
</evidence>
<evidence type="ECO:0000313" key="9">
    <source>
        <dbReference type="Proteomes" id="UP000242999"/>
    </source>
</evidence>
<feature type="transmembrane region" description="Helical" evidence="7">
    <location>
        <begin position="71"/>
        <end position="92"/>
    </location>
</feature>
<dbReference type="AlphaFoldDB" id="A0A1H6S166"/>
<protein>
    <submittedName>
        <fullName evidence="8">Threonine/homoserine/homoserine lactone efflux protein</fullName>
    </submittedName>
</protein>
<keyword evidence="9" id="KW-1185">Reference proteome</keyword>
<keyword evidence="4 7" id="KW-0812">Transmembrane</keyword>
<accession>A0A1H6S166</accession>
<dbReference type="Pfam" id="PF01810">
    <property type="entry name" value="LysE"/>
    <property type="match status" value="1"/>
</dbReference>
<evidence type="ECO:0000256" key="2">
    <source>
        <dbReference type="ARBA" id="ARBA00007928"/>
    </source>
</evidence>